<sequence>MTGQCRRQSGQYGETAVTTGTILSQWYFHLPNFILAALFYTLLGRVLLGMVIDANSSNFIWRFFCRLTDPVVGLVAAVTPRAAAPVVVWLFALVWLFAARVALYFALATSNLLPTG</sequence>
<keyword evidence="1" id="KW-0472">Membrane</keyword>
<organism evidence="2 3">
    <name type="scientific">Blastochloris viridis</name>
    <name type="common">Rhodopseudomonas viridis</name>
    <dbReference type="NCBI Taxonomy" id="1079"/>
    <lineage>
        <taxon>Bacteria</taxon>
        <taxon>Pseudomonadati</taxon>
        <taxon>Pseudomonadota</taxon>
        <taxon>Alphaproteobacteria</taxon>
        <taxon>Hyphomicrobiales</taxon>
        <taxon>Blastochloridaceae</taxon>
        <taxon>Blastochloris</taxon>
    </lineage>
</organism>
<feature type="transmembrane region" description="Helical" evidence="1">
    <location>
        <begin position="86"/>
        <end position="107"/>
    </location>
</feature>
<dbReference type="STRING" id="1079.BVIR_2921"/>
<keyword evidence="3" id="KW-1185">Reference proteome</keyword>
<evidence type="ECO:0000313" key="2">
    <source>
        <dbReference type="EMBL" id="CUU43347.1"/>
    </source>
</evidence>
<dbReference type="Proteomes" id="UP000065734">
    <property type="component" value="Chromosome I"/>
</dbReference>
<reference evidence="3" key="1">
    <citation type="journal article" date="2016" name="Genome Announc.">
        <title>Revised genome sequence of the purple photosynthetic bacterium Blastochloris viridis.</title>
        <authorList>
            <person name="Liu L.N."/>
            <person name="Faulkner M."/>
            <person name="Liu X."/>
            <person name="Huang F."/>
            <person name="Darby A.C."/>
            <person name="Hall N."/>
        </authorList>
    </citation>
    <scope>NUCLEOTIDE SEQUENCE [LARGE SCALE GENOMIC DNA]</scope>
    <source>
        <strain evidence="3">ATCC 19567 / DSM 133 / F</strain>
    </source>
</reference>
<protein>
    <recommendedName>
        <fullName evidence="4">YggT family protein</fullName>
    </recommendedName>
</protein>
<accession>A0A0P0J3C8</accession>
<gene>
    <name evidence="2" type="ORF">BVIRIDIS_23660</name>
</gene>
<keyword evidence="1" id="KW-1133">Transmembrane helix</keyword>
<dbReference type="EMBL" id="LN907867">
    <property type="protein sequence ID" value="CUU43347.1"/>
    <property type="molecule type" value="Genomic_DNA"/>
</dbReference>
<dbReference type="AlphaFoldDB" id="A0A0P0J3C8"/>
<evidence type="ECO:0000313" key="3">
    <source>
        <dbReference type="Proteomes" id="UP000065734"/>
    </source>
</evidence>
<evidence type="ECO:0008006" key="4">
    <source>
        <dbReference type="Google" id="ProtNLM"/>
    </source>
</evidence>
<feature type="transmembrane region" description="Helical" evidence="1">
    <location>
        <begin position="33"/>
        <end position="52"/>
    </location>
</feature>
<keyword evidence="1" id="KW-0812">Transmembrane</keyword>
<dbReference type="KEGG" id="bvr:BVIR_2921"/>
<proteinExistence type="predicted"/>
<evidence type="ECO:0000256" key="1">
    <source>
        <dbReference type="SAM" id="Phobius"/>
    </source>
</evidence>
<name>A0A0P0J3C8_BLAVI</name>